<feature type="compositionally biased region" description="Polar residues" evidence="11">
    <location>
        <begin position="715"/>
        <end position="726"/>
    </location>
</feature>
<feature type="compositionally biased region" description="Basic and acidic residues" evidence="11">
    <location>
        <begin position="1833"/>
        <end position="1850"/>
    </location>
</feature>
<organism evidence="15 16">
    <name type="scientific">Oncorhynchus mykiss</name>
    <name type="common">Rainbow trout</name>
    <name type="synonym">Salmo gairdneri</name>
    <dbReference type="NCBI Taxonomy" id="8022"/>
    <lineage>
        <taxon>Eukaryota</taxon>
        <taxon>Metazoa</taxon>
        <taxon>Chordata</taxon>
        <taxon>Craniata</taxon>
        <taxon>Vertebrata</taxon>
        <taxon>Euteleostomi</taxon>
        <taxon>Actinopterygii</taxon>
        <taxon>Neopterygii</taxon>
        <taxon>Teleostei</taxon>
        <taxon>Protacanthopterygii</taxon>
        <taxon>Salmoniformes</taxon>
        <taxon>Salmonidae</taxon>
        <taxon>Salmoninae</taxon>
        <taxon>Oncorhynchus</taxon>
    </lineage>
</organism>
<feature type="compositionally biased region" description="Basic and acidic residues" evidence="11">
    <location>
        <begin position="1220"/>
        <end position="1233"/>
    </location>
</feature>
<feature type="compositionally biased region" description="Basic and acidic residues" evidence="11">
    <location>
        <begin position="494"/>
        <end position="517"/>
    </location>
</feature>
<evidence type="ECO:0000256" key="7">
    <source>
        <dbReference type="ARBA" id="ARBA00023125"/>
    </source>
</evidence>
<feature type="compositionally biased region" description="Basic residues" evidence="11">
    <location>
        <begin position="476"/>
        <end position="489"/>
    </location>
</feature>
<feature type="region of interest" description="Disordered" evidence="11">
    <location>
        <begin position="476"/>
        <end position="634"/>
    </location>
</feature>
<evidence type="ECO:0000259" key="14">
    <source>
        <dbReference type="PROSITE" id="PS51294"/>
    </source>
</evidence>
<feature type="compositionally biased region" description="Basic and acidic residues" evidence="11">
    <location>
        <begin position="670"/>
        <end position="684"/>
    </location>
</feature>
<evidence type="ECO:0000256" key="6">
    <source>
        <dbReference type="ARBA" id="ARBA00023054"/>
    </source>
</evidence>
<keyword evidence="7" id="KW-0238">DNA-binding</keyword>
<dbReference type="InterPro" id="IPR051571">
    <property type="entry name" value="N-CoR_corepressor"/>
</dbReference>
<feature type="compositionally biased region" description="Low complexity" evidence="11">
    <location>
        <begin position="1640"/>
        <end position="1652"/>
    </location>
</feature>
<reference evidence="15" key="3">
    <citation type="submission" date="2025-09" db="UniProtKB">
        <authorList>
            <consortium name="Ensembl"/>
        </authorList>
    </citation>
    <scope>IDENTIFICATION</scope>
</reference>
<evidence type="ECO:0000256" key="10">
    <source>
        <dbReference type="SAM" id="Coils"/>
    </source>
</evidence>
<comment type="subcellular location">
    <subcellularLocation>
        <location evidence="1">Nucleus</location>
    </subcellularLocation>
</comment>
<dbReference type="SMART" id="SM00717">
    <property type="entry name" value="SANT"/>
    <property type="match status" value="2"/>
</dbReference>
<feature type="compositionally biased region" description="Low complexity" evidence="11">
    <location>
        <begin position="2303"/>
        <end position="2313"/>
    </location>
</feature>
<dbReference type="Proteomes" id="UP000694395">
    <property type="component" value="Chromosome 10"/>
</dbReference>
<comment type="similarity">
    <text evidence="2">Belongs to the N-CoR nuclear receptor corepressors family.</text>
</comment>
<feature type="region of interest" description="Disordered" evidence="11">
    <location>
        <begin position="1607"/>
        <end position="1717"/>
    </location>
</feature>
<feature type="region of interest" description="Disordered" evidence="11">
    <location>
        <begin position="1948"/>
        <end position="1971"/>
    </location>
</feature>
<dbReference type="CDD" id="cd00167">
    <property type="entry name" value="SANT"/>
    <property type="match status" value="2"/>
</dbReference>
<proteinExistence type="inferred from homology"/>
<feature type="compositionally biased region" description="Polar residues" evidence="11">
    <location>
        <begin position="552"/>
        <end position="564"/>
    </location>
</feature>
<feature type="region of interest" description="Disordered" evidence="11">
    <location>
        <begin position="1790"/>
        <end position="1852"/>
    </location>
</feature>
<feature type="compositionally biased region" description="Polar residues" evidence="11">
    <location>
        <begin position="2209"/>
        <end position="2239"/>
    </location>
</feature>
<keyword evidence="8" id="KW-0804">Transcription</keyword>
<dbReference type="InterPro" id="IPR017884">
    <property type="entry name" value="SANT_dom"/>
</dbReference>
<feature type="compositionally biased region" description="Basic and acidic residues" evidence="11">
    <location>
        <begin position="938"/>
        <end position="957"/>
    </location>
</feature>
<feature type="region of interest" description="Disordered" evidence="11">
    <location>
        <begin position="1218"/>
        <end position="1282"/>
    </location>
</feature>
<evidence type="ECO:0000256" key="9">
    <source>
        <dbReference type="ARBA" id="ARBA00023242"/>
    </source>
</evidence>
<feature type="compositionally biased region" description="Basic and acidic residues" evidence="11">
    <location>
        <begin position="2059"/>
        <end position="2075"/>
    </location>
</feature>
<feature type="compositionally biased region" description="Polar residues" evidence="11">
    <location>
        <begin position="2139"/>
        <end position="2154"/>
    </location>
</feature>
<dbReference type="Gene3D" id="1.20.5.430">
    <property type="match status" value="1"/>
</dbReference>
<keyword evidence="16" id="KW-1185">Reference proteome</keyword>
<dbReference type="Ensembl" id="ENSOMYT00000035422.2">
    <property type="protein sequence ID" value="ENSOMYP00000032489.2"/>
    <property type="gene ID" value="ENSOMYG00000006414.2"/>
</dbReference>
<feature type="compositionally biased region" description="Basic and acidic residues" evidence="11">
    <location>
        <begin position="1791"/>
        <end position="1804"/>
    </location>
</feature>
<feature type="compositionally biased region" description="Basic and acidic residues" evidence="11">
    <location>
        <begin position="65"/>
        <end position="75"/>
    </location>
</feature>
<evidence type="ECO:0000259" key="13">
    <source>
        <dbReference type="PROSITE" id="PS51293"/>
    </source>
</evidence>
<feature type="region of interest" description="Disordered" evidence="11">
    <location>
        <begin position="665"/>
        <end position="878"/>
    </location>
</feature>
<feature type="coiled-coil region" evidence="10">
    <location>
        <begin position="286"/>
        <end position="313"/>
    </location>
</feature>
<feature type="compositionally biased region" description="Polar residues" evidence="11">
    <location>
        <begin position="1"/>
        <end position="34"/>
    </location>
</feature>
<dbReference type="GO" id="GO:0046966">
    <property type="term" value="F:nuclear thyroid hormone receptor binding"/>
    <property type="evidence" value="ECO:0007669"/>
    <property type="project" value="TreeGrafter"/>
</dbReference>
<dbReference type="InterPro" id="IPR001005">
    <property type="entry name" value="SANT/Myb"/>
</dbReference>
<keyword evidence="9" id="KW-0539">Nucleus</keyword>
<dbReference type="FunFam" id="1.20.58.1880:FF:000010">
    <property type="entry name" value="Nuclear receptor corepressor 1"/>
    <property type="match status" value="1"/>
</dbReference>
<feature type="domain" description="Myb-like" evidence="12">
    <location>
        <begin position="608"/>
        <end position="658"/>
    </location>
</feature>
<feature type="compositionally biased region" description="Polar residues" evidence="11">
    <location>
        <begin position="2035"/>
        <end position="2055"/>
    </location>
</feature>
<protein>
    <recommendedName>
        <fullName evidence="17">Nuclear receptor corepressor 1</fullName>
    </recommendedName>
</protein>
<dbReference type="GO" id="GO:0005654">
    <property type="term" value="C:nucleoplasm"/>
    <property type="evidence" value="ECO:0007669"/>
    <property type="project" value="UniProtKB-ARBA"/>
</dbReference>
<feature type="region of interest" description="Disordered" evidence="11">
    <location>
        <begin position="937"/>
        <end position="970"/>
    </location>
</feature>
<feature type="compositionally biased region" description="Polar residues" evidence="11">
    <location>
        <begin position="747"/>
        <end position="760"/>
    </location>
</feature>
<evidence type="ECO:0000313" key="15">
    <source>
        <dbReference type="Ensembl" id="ENSOMYP00000032489.2"/>
    </source>
</evidence>
<feature type="region of interest" description="Disordered" evidence="11">
    <location>
        <begin position="1372"/>
        <end position="1508"/>
    </location>
</feature>
<dbReference type="InterPro" id="IPR009057">
    <property type="entry name" value="Homeodomain-like_sf"/>
</dbReference>
<feature type="compositionally biased region" description="Basic and acidic residues" evidence="11">
    <location>
        <begin position="2094"/>
        <end position="2103"/>
    </location>
</feature>
<evidence type="ECO:0000256" key="11">
    <source>
        <dbReference type="SAM" id="MobiDB-lite"/>
    </source>
</evidence>
<evidence type="ECO:0000313" key="16">
    <source>
        <dbReference type="Proteomes" id="UP000694395"/>
    </source>
</evidence>
<feature type="compositionally biased region" description="Basic and acidic residues" evidence="11">
    <location>
        <begin position="1253"/>
        <end position="1266"/>
    </location>
</feature>
<evidence type="ECO:0008006" key="17">
    <source>
        <dbReference type="Google" id="ProtNLM"/>
    </source>
</evidence>
<feature type="domain" description="SANT" evidence="13">
    <location>
        <begin position="611"/>
        <end position="662"/>
    </location>
</feature>
<feature type="compositionally biased region" description="Polar residues" evidence="11">
    <location>
        <begin position="2163"/>
        <end position="2181"/>
    </location>
</feature>
<dbReference type="PROSITE" id="PS51293">
    <property type="entry name" value="SANT"/>
    <property type="match status" value="2"/>
</dbReference>
<feature type="compositionally biased region" description="Basic and acidic residues" evidence="11">
    <location>
        <begin position="616"/>
        <end position="633"/>
    </location>
</feature>
<reference evidence="15" key="2">
    <citation type="submission" date="2025-08" db="UniProtKB">
        <authorList>
            <consortium name="Ensembl"/>
        </authorList>
    </citation>
    <scope>IDENTIFICATION</scope>
</reference>
<dbReference type="GeneTree" id="ENSGT00940000155093"/>
<dbReference type="PANTHER" id="PTHR13992">
    <property type="entry name" value="NUCLEAR RECEPTOR CO-REPRESSOR RELATED NCOR"/>
    <property type="match status" value="1"/>
</dbReference>
<evidence type="ECO:0000256" key="8">
    <source>
        <dbReference type="ARBA" id="ARBA00023163"/>
    </source>
</evidence>
<evidence type="ECO:0000256" key="1">
    <source>
        <dbReference type="ARBA" id="ARBA00004123"/>
    </source>
</evidence>
<feature type="compositionally biased region" description="Basic and acidic residues" evidence="11">
    <location>
        <begin position="769"/>
        <end position="812"/>
    </location>
</feature>
<feature type="compositionally biased region" description="Basic and acidic residues" evidence="11">
    <location>
        <begin position="194"/>
        <end position="203"/>
    </location>
</feature>
<dbReference type="FunFam" id="1.20.5.430:FF:000001">
    <property type="entry name" value="Nuclear receptor corepressor 2 isoform 1"/>
    <property type="match status" value="1"/>
</dbReference>
<sequence length="2348" mass="260900">MSSSSGYPPTQGSFSSEQSRYPSHSVQYTFSTTRHQQEFTVPDYRGHLQDQQGRRRPSLLSEFHPGTERPPERRHGYEQQFHSVTSQQQADGHEALEAKRPRMETVSEAHFARGALPGGIILPLQSHQVQDSLRANVGEAPGGLHHVGEVPDSSPSRLSKEELIQSMDRVDREIAKVEQQIFKLKKKQQQLEEEAAKPVEPEKPVTPPPIPQEHNKHRSIVQIIYDENRKKAEEAHKIFEGLGPKVELPLYNQPSDTKVYHDNIKTNQVMRKKLILFFKRRNHARKQREQNICQRYDQLMEAWEKKVERMENNPRRKAKDSRTREYYERQFPEIRKQREQQERFQRVGQRGTGMSATIARSEHEISEIIDGLSEQENNEKQMRQLSVIPPMMYDTEQRRVRFINMNGLTDDPMKVYKARQFMNVWTEHEKEIFKEKFVQHPKNFGLIASYLERKCVSDCVLYYYLTKKNQNYKTLVRRNYGRRRGRNHQITRSSQEEKSDDKPEEDKLEKSEKKEDEQNKEEEEKDEKEDSRDIGKDKDKCDGGEDEDGKEQSTPRGRKTANSQGRRKGRITTRSMANEAASVAAEEPTPPEPLLPSEPPQPSKPEPTTQKATSRWTEEEMEVAKKGLVEHGRNWPAIAKMVGTKSEAQCKNFYFNYKRRHNLDNLLQQHKQDTRRARGDRDPSQSESMASADDDQNPEDSDGQSERCRTPSICGDNSSDTESAPSPSDPSKAGGDSQRGDGVGGSENQWSNKGQASNGRVQEPSYGELRVKLEKSPEGEAREPGSQEDGERARVAYEGHGHPKSEPQDVDMKPGGAGEVQVKVEPDSAKEKGEPEKQREGHHSDNDSSATCSADEDVDAEPERQRIFSSMDKPSLLSPPGSVLMSTAKQAHLNMQQLQQRAATIPPMVVPFGPGGISIGAPLSGFAMFQHQITAVHESAHAEEKQRQDQADPERSRQPTNCPGFTNHSPTIVDREVLQPAPNQVVQSLPDGVRVTFSRHSRPANIPSPPPLIPTSKPTDKPSFIQGGSISQVRPLSIRPDVTVPNIPLPFPNCPLFILSLSLVSYIKQEQCSPRGQSEGLLSRTQYEGVVRGFLVADLLPLSGPISLSPFRSLPCDQGTPALSGSSIAADLLKGTITKLPTEDLSSPEKAREQLAKGHVIYEGKSGHILSYDAIKNPREATRSPRTGHELKRSYDMMEVARGHPGREGAPFEGLISRALPRDSPHGESKERPMMTGSIMQGTPRTSAEAYEESMKYGKQIKRESPPIRSFEGGIGKGKPYEGVNTIKEMGRSIHEIPRQEQPGQDPRKTPDMAANIRASMEGSISQGHPLSQSAIKHNVKSLITSPSRLPHGHTMPPLEAMERAKYEESKAAAEQRARHTSVVNSATSVLRSTHQEQGKSQLSPGMYQDADARRTPVNYSTSSMSRGSPMLGRGQEGTSCLTIPLSSGKPASHDRKSTMTPTQRDSVPAKSPVSGGDPNHPMASHSPFDPHHRPMAPGEPRFHLPPHLDPALFHRAVLDPAAYMFPRQPSPTGYHNTYQLYTMENTRQTILNDYITSQQMQVIPRPDVARGLSPREQQPIALSYPPGARGIIDLAQMPPTILLPHPGGTGTPTLDRITYIPGAQPPFPPRPFNQASISAGHQAHLAATAAANQERERERERDREQREKEREREHREREQEQRQRERPGQPDRPGSRGYLRSPSPSMRSQEAQQQRPSIFQGANSKGVITPLMPAAAAAQAGARYSTAADALAALVDAAASAPQMDVNKGKDSSKHDRDDDMSLSSLVARRQHEQQQQEADRRSMQSPYGPMSLPGGKLHPGYAEGPSGPQGSKDKGPPSKSRIEEELRTRGKTTITAANFIDVIITSQIASDKDSRERGSQSSDSSSSSISVCCRQMYISWCWHAIQCYPSSPSSPLPQLSLCVCVCVEYSHSAAGMRPFDMIRYRQSAESQQPPSSQADGGYSQSQQVPKTHRVMTLADHISHIITQDFARNQDPPQSSATISSSATTTFQSAQLPVSILGPGGRAKVPSRYSPENQAQAPSHHQRPTPSRVSPDNAPDKPRARPGKSPDRGGRGAIESYEPISPPQSYQDKQQEAREQQGDSRSPGSVSYLPSFFTRLENTSPMVKSKKQEIIRKLNSSGVSDSDVGNAQPGTEIFNLPAVTSSSSVNPRNHSFSDPASNLGLEDIIRKALMGNLEERPEEHQGGPQPSSNTTSNEARQEANPSPSMGKQKLQSKANSRKSKSPNPGQAYTAAERPSSVSSVHSEGDYHQQPPAWSWEDRPSSTGSMQFPYNPLTMRMLSSTPPTSIQTQQPPPGGPLGPQQQQRVWEREPLLSEQYETLSDSDD</sequence>
<dbReference type="GO" id="GO:0032991">
    <property type="term" value="C:protein-containing complex"/>
    <property type="evidence" value="ECO:0007669"/>
    <property type="project" value="UniProtKB-ARBA"/>
</dbReference>
<feature type="compositionally biased region" description="Polar residues" evidence="11">
    <location>
        <begin position="1382"/>
        <end position="1393"/>
    </location>
</feature>
<feature type="compositionally biased region" description="Pro residues" evidence="11">
    <location>
        <begin position="588"/>
        <end position="605"/>
    </location>
</feature>
<feature type="compositionally biased region" description="Low complexity" evidence="11">
    <location>
        <begin position="1949"/>
        <end position="1960"/>
    </location>
</feature>
<name>A0A8C7Q6G5_ONCMY</name>
<accession>A0A8C7Q6G5</accession>
<feature type="compositionally biased region" description="Basic and acidic residues" evidence="11">
    <location>
        <begin position="822"/>
        <end position="846"/>
    </location>
</feature>
<dbReference type="PANTHER" id="PTHR13992:SF5">
    <property type="entry name" value="NUCLEAR RECEPTOR COREPRESSOR 1"/>
    <property type="match status" value="1"/>
</dbReference>
<keyword evidence="5" id="KW-0805">Transcription regulation</keyword>
<reference evidence="15" key="1">
    <citation type="submission" date="2020-07" db="EMBL/GenBank/DDBJ databases">
        <title>A long reads based de novo assembly of the rainbow trout Arlee double haploid line genome.</title>
        <authorList>
            <person name="Gao G."/>
            <person name="Palti Y."/>
        </authorList>
    </citation>
    <scope>NUCLEOTIDE SEQUENCE [LARGE SCALE GENOMIC DNA]</scope>
</reference>
<dbReference type="GO" id="GO:0000122">
    <property type="term" value="P:negative regulation of transcription by RNA polymerase II"/>
    <property type="evidence" value="ECO:0007669"/>
    <property type="project" value="UniProtKB-ARBA"/>
</dbReference>
<dbReference type="GO" id="GO:0003714">
    <property type="term" value="F:transcription corepressor activity"/>
    <property type="evidence" value="ECO:0007669"/>
    <property type="project" value="TreeGrafter"/>
</dbReference>
<feature type="compositionally biased region" description="Basic and acidic residues" evidence="11">
    <location>
        <begin position="528"/>
        <end position="543"/>
    </location>
</feature>
<dbReference type="PROSITE" id="PS50090">
    <property type="entry name" value="MYB_LIKE"/>
    <property type="match status" value="1"/>
</dbReference>
<feature type="domain" description="HTH myb-type" evidence="14">
    <location>
        <begin position="615"/>
        <end position="662"/>
    </location>
</feature>
<dbReference type="GO" id="GO:0000785">
    <property type="term" value="C:chromatin"/>
    <property type="evidence" value="ECO:0007669"/>
    <property type="project" value="TreeGrafter"/>
</dbReference>
<dbReference type="FunFam" id="1.10.10.60:FF:000026">
    <property type="entry name" value="Nuclear receptor corepressor 2 isoform 1"/>
    <property type="match status" value="1"/>
</dbReference>
<dbReference type="SUPFAM" id="SSF46689">
    <property type="entry name" value="Homeodomain-like"/>
    <property type="match status" value="2"/>
</dbReference>
<keyword evidence="4" id="KW-0677">Repeat</keyword>
<dbReference type="Gene3D" id="1.20.58.1880">
    <property type="match status" value="1"/>
</dbReference>
<evidence type="ECO:0000259" key="12">
    <source>
        <dbReference type="PROSITE" id="PS50090"/>
    </source>
</evidence>
<feature type="compositionally biased region" description="Polar residues" evidence="11">
    <location>
        <begin position="1703"/>
        <end position="1717"/>
    </location>
</feature>
<feature type="compositionally biased region" description="Polar residues" evidence="11">
    <location>
        <begin position="958"/>
        <end position="970"/>
    </location>
</feature>
<evidence type="ECO:0000256" key="4">
    <source>
        <dbReference type="ARBA" id="ARBA00022737"/>
    </source>
</evidence>
<dbReference type="Gene3D" id="1.10.10.60">
    <property type="entry name" value="Homeodomain-like"/>
    <property type="match status" value="1"/>
</dbReference>
<feature type="compositionally biased region" description="Basic and acidic residues" evidence="11">
    <location>
        <begin position="1654"/>
        <end position="1690"/>
    </location>
</feature>
<keyword evidence="3" id="KW-0678">Repressor</keyword>
<dbReference type="InterPro" id="IPR031557">
    <property type="entry name" value="N-CoR_GPS2_interact"/>
</dbReference>
<feature type="compositionally biased region" description="Polar residues" evidence="11">
    <location>
        <begin position="1418"/>
        <end position="1427"/>
    </location>
</feature>
<dbReference type="Pfam" id="PF00249">
    <property type="entry name" value="Myb_DNA-binding"/>
    <property type="match status" value="2"/>
</dbReference>
<dbReference type="InterPro" id="IPR017930">
    <property type="entry name" value="Myb_dom"/>
</dbReference>
<feature type="region of interest" description="Disordered" evidence="11">
    <location>
        <begin position="1"/>
        <end position="75"/>
    </location>
</feature>
<feature type="domain" description="SANT" evidence="13">
    <location>
        <begin position="420"/>
        <end position="471"/>
    </location>
</feature>
<feature type="compositionally biased region" description="Acidic residues" evidence="11">
    <location>
        <begin position="518"/>
        <end position="527"/>
    </location>
</feature>
<dbReference type="GO" id="GO:0003677">
    <property type="term" value="F:DNA binding"/>
    <property type="evidence" value="ECO:0007669"/>
    <property type="project" value="UniProtKB-KW"/>
</dbReference>
<feature type="compositionally biased region" description="Acidic residues" evidence="11">
    <location>
        <begin position="692"/>
        <end position="703"/>
    </location>
</feature>
<feature type="compositionally biased region" description="Polar residues" evidence="11">
    <location>
        <begin position="1437"/>
        <end position="1446"/>
    </location>
</feature>
<dbReference type="PROSITE" id="PS51294">
    <property type="entry name" value="HTH_MYB"/>
    <property type="match status" value="1"/>
</dbReference>
<evidence type="ECO:0000256" key="3">
    <source>
        <dbReference type="ARBA" id="ARBA00022491"/>
    </source>
</evidence>
<evidence type="ECO:0000256" key="5">
    <source>
        <dbReference type="ARBA" id="ARBA00023015"/>
    </source>
</evidence>
<evidence type="ECO:0000256" key="2">
    <source>
        <dbReference type="ARBA" id="ARBA00010097"/>
    </source>
</evidence>
<dbReference type="Pfam" id="PF15784">
    <property type="entry name" value="GPS2_interact"/>
    <property type="match status" value="1"/>
</dbReference>
<feature type="region of interest" description="Disordered" evidence="11">
    <location>
        <begin position="192"/>
        <end position="213"/>
    </location>
</feature>
<feature type="region of interest" description="Disordered" evidence="11">
    <location>
        <begin position="2015"/>
        <end position="2329"/>
    </location>
</feature>
<keyword evidence="6 10" id="KW-0175">Coiled coil</keyword>